<dbReference type="GeneID" id="91309416"/>
<dbReference type="EMBL" id="JAYMRR010000008">
    <property type="protein sequence ID" value="MFB8750685.1"/>
    <property type="molecule type" value="Genomic_DNA"/>
</dbReference>
<feature type="compositionally biased region" description="Polar residues" evidence="1">
    <location>
        <begin position="1"/>
        <end position="13"/>
    </location>
</feature>
<protein>
    <submittedName>
        <fullName evidence="3">DUF6510 family protein</fullName>
    </submittedName>
</protein>
<gene>
    <name evidence="2" type="ORF">Spa2297_31365</name>
    <name evidence="3" type="ORF">VSS30_17940</name>
</gene>
<dbReference type="RefSeq" id="WP_064731426.1">
    <property type="nucleotide sequence ID" value="NZ_BMRX01000004.1"/>
</dbReference>
<dbReference type="Pfam" id="PF20120">
    <property type="entry name" value="DUF6510"/>
    <property type="match status" value="1"/>
</dbReference>
<dbReference type="Proteomes" id="UP001585018">
    <property type="component" value="Unassembled WGS sequence"/>
</dbReference>
<dbReference type="EMBL" id="CP015866">
    <property type="protein sequence ID" value="ANJ11098.1"/>
    <property type="molecule type" value="Genomic_DNA"/>
</dbReference>
<dbReference type="InterPro" id="IPR045423">
    <property type="entry name" value="DUF6510"/>
</dbReference>
<reference evidence="3 5" key="2">
    <citation type="submission" date="2024-01" db="EMBL/GenBank/DDBJ databases">
        <title>Genome mining of biosynthetic gene clusters to explore secondary metabolites of Streptomyces sp.</title>
        <authorList>
            <person name="Baig A."/>
            <person name="Ajitkumar Shintre N."/>
            <person name="Kumar H."/>
            <person name="Anbarasu A."/>
            <person name="Ramaiah S."/>
        </authorList>
    </citation>
    <scope>NUCLEOTIDE SEQUENCE [LARGE SCALE GENOMIC DNA]</scope>
    <source>
        <strain evidence="3 5">A03</strain>
    </source>
</reference>
<evidence type="ECO:0000313" key="5">
    <source>
        <dbReference type="Proteomes" id="UP001585018"/>
    </source>
</evidence>
<dbReference type="AlphaFoldDB" id="A0A191V880"/>
<accession>A0A191V880</accession>
<sequence>MAQDTGRPSGTHQDGNRLAGPLSEILRAEPTTAWWRCPDCGRSGPLAELHVYGPEPGLTARCPACSRVALRMVPEEGHLWLSLGGATGAFRFRTA</sequence>
<feature type="region of interest" description="Disordered" evidence="1">
    <location>
        <begin position="1"/>
        <end position="20"/>
    </location>
</feature>
<keyword evidence="5" id="KW-1185">Reference proteome</keyword>
<evidence type="ECO:0000313" key="2">
    <source>
        <dbReference type="EMBL" id="ANJ11098.1"/>
    </source>
</evidence>
<evidence type="ECO:0000313" key="4">
    <source>
        <dbReference type="Proteomes" id="UP000078468"/>
    </source>
</evidence>
<organism evidence="2 4">
    <name type="scientific">Streptomyces parvulus</name>
    <dbReference type="NCBI Taxonomy" id="146923"/>
    <lineage>
        <taxon>Bacteria</taxon>
        <taxon>Bacillati</taxon>
        <taxon>Actinomycetota</taxon>
        <taxon>Actinomycetes</taxon>
        <taxon>Kitasatosporales</taxon>
        <taxon>Streptomycetaceae</taxon>
        <taxon>Streptomyces</taxon>
    </lineage>
</organism>
<name>A0A191V880_9ACTN</name>
<dbReference type="Proteomes" id="UP000078468">
    <property type="component" value="Chromosome"/>
</dbReference>
<proteinExistence type="predicted"/>
<reference evidence="2 4" key="1">
    <citation type="submission" date="2016-05" db="EMBL/GenBank/DDBJ databases">
        <title>Non-Contiguous Finished Genome Sequence of Streptomyces parvulus 2297 Integrated Site-Specifically with Actinophage R4.</title>
        <authorList>
            <person name="Nishizawa T."/>
            <person name="Miura T."/>
            <person name="Harada C."/>
            <person name="Guo Y."/>
            <person name="Narisawa K."/>
            <person name="Ohta H."/>
            <person name="Takahashi H."/>
            <person name="Shirai M."/>
        </authorList>
    </citation>
    <scope>NUCLEOTIDE SEQUENCE [LARGE SCALE GENOMIC DNA]</scope>
    <source>
        <strain evidence="2 4">2297</strain>
    </source>
</reference>
<evidence type="ECO:0000256" key="1">
    <source>
        <dbReference type="SAM" id="MobiDB-lite"/>
    </source>
</evidence>
<dbReference type="KEGG" id="spav:Spa2297_31365"/>
<evidence type="ECO:0000313" key="3">
    <source>
        <dbReference type="EMBL" id="MFB8750685.1"/>
    </source>
</evidence>